<feature type="domain" description="SAC" evidence="7">
    <location>
        <begin position="147"/>
        <end position="498"/>
    </location>
</feature>
<feature type="compositionally biased region" description="Low complexity" evidence="6">
    <location>
        <begin position="990"/>
        <end position="1003"/>
    </location>
</feature>
<sequence length="1375" mass="149531">MFKIPSSPPEKLSLYVTKQRNYVVGSWKSGQDYRLLKISRLDPNDLDFSEDPGVYSKKEIEALTKQIHSGNLHNGGLQKVCEACGIIGCFRLLDGIYLLLITKRRYVGSLCGQKVYGIEETALVPLPNPASQDGPSSTEKRYRKLLLSGLELTRDFFFSYSYCLSYSLQANQTSSKPLDAFASMFTWNEYLSKPLRDGLASNDDQAGLMSGQRVQWVLPLIHGFWQQRTLSVFGRTLILTVVARRSKHFAGTRYRKRGVNDQGQVANDVEIEQLVCTGYDRETGRALLSSVVQMRGSIPLYWHQEGGARLKPDILVQHYDPLYYATRLHFQDLKHRYGNPLVVLNLVKRSEKRPREMWLGREFEAAIEYANKQVPEEERICYVPWDFHAFAKQRGGHILADLQPVIQQCLDSTGLYTSCGELQGSTRQQGVLRTNCIDCVDRTNVAQYAFGALALGRQLQALGFCAASRDLDPRSSLSRQLMAIFESMGHSLARQYGGSEAHATFFQRERGNWEAATQSRDLMTTLRRFYSNTYTDAEKQDAMNLFLGHFIPRPGHANIWDLDSDYYLHSGWPVTGQAMGMGASHPQQLQSIPESPSHSQATTDGFPGNPPSGQPEKQSDGLSVPSTSQVSHAAAHGLDQAGRTPFEPLRASSSNEGLDAQKDTNGTQQLLPMDSEPTDSGQRLVMSESMIKRLLPEQGRGFDHMASSSGSEIEEAAEDSEPEEEEGGNNKVPPQPRIGGSMRLRDRFPRPQAGLAQPSLPKPASASSLPDIARTGNDLAPRQTPIPQHNSQSALSTALHHQVGPAIPKDQQRPPIGSRASSQSQEGSNVVGLSKSASADAAAASADAAGSVLEEAQQGADGAAPAPGQQGDVVGAKRGPGSRRAGLAVTPPSAIEVLGLPTLSNPAKRLKLESFDTMIGKAPNAVHHVCLSPPMEPVQRAALPQWLSTPLTLPRLRSMEPSADGSQGMLSYWPSFGPLSQGSPLDRTRSSSLSGSQPSRHPSMLLSSPFQDFNSTVISTAKLPASASPSSTPGKLPLGRMTRLQTIEPGEVGQRLVQSARGPNKRRPSLSRRPKLKEEPPLLLVLDAGEASVRENASRGALRPQQPAIRRAVSMDLHVDFRQMQSLQGPVADQKGLQVLQRTSSTEVGKSDRRASMEHQLPRRYVTFPSVLTQSGHKPVDRQLRSAPTAHAAAPRRPASDTNISGLRPQPVVTLAQAQREGQGPQAVLEDIARRPNLTRSERTELQSLGLTATAQTCWGTASGSSEDLAWLSNPAVKAAYTRNHEKAVGMASASAHPHNHSSYKRLIKPQGAVSMTGFRAGAPQTWRHNIGLYSASSVAAAALEDIGASLEQGSSGSSWSAGSSLSGFQSVIVC</sequence>
<feature type="compositionally biased region" description="Polar residues" evidence="6">
    <location>
        <begin position="585"/>
        <end position="603"/>
    </location>
</feature>
<dbReference type="Proteomes" id="UP001438707">
    <property type="component" value="Unassembled WGS sequence"/>
</dbReference>
<feature type="region of interest" description="Disordered" evidence="6">
    <location>
        <begin position="1048"/>
        <end position="1078"/>
    </location>
</feature>
<evidence type="ECO:0000256" key="1">
    <source>
        <dbReference type="ARBA" id="ARBA00004148"/>
    </source>
</evidence>
<evidence type="ECO:0000256" key="5">
    <source>
        <dbReference type="ARBA" id="ARBA00023464"/>
    </source>
</evidence>
<dbReference type="PANTHER" id="PTHR45738:SF5">
    <property type="entry name" value="POLYPHOSPHOINOSITIDE PHOSPHATASE"/>
    <property type="match status" value="1"/>
</dbReference>
<dbReference type="EMBL" id="JALJOS010000005">
    <property type="protein sequence ID" value="KAK9838660.1"/>
    <property type="molecule type" value="Genomic_DNA"/>
</dbReference>
<feature type="compositionally biased region" description="Polar residues" evidence="6">
    <location>
        <begin position="819"/>
        <end position="828"/>
    </location>
</feature>
<feature type="compositionally biased region" description="Acidic residues" evidence="6">
    <location>
        <begin position="712"/>
        <end position="727"/>
    </location>
</feature>
<comment type="subunit">
    <text evidence="5">Component of the PI(3,5)P2 regulatory complex at least composed of ATG18, SAC/FIG4, FAB1 and VAC14.</text>
</comment>
<dbReference type="PANTHER" id="PTHR45738">
    <property type="entry name" value="POLYPHOSPHOINOSITIDE PHOSPHATASE"/>
    <property type="match status" value="1"/>
</dbReference>
<dbReference type="GO" id="GO:0043813">
    <property type="term" value="F:phosphatidylinositol-3,5-bisphosphate 5-phosphatase activity"/>
    <property type="evidence" value="ECO:0007669"/>
    <property type="project" value="InterPro"/>
</dbReference>
<evidence type="ECO:0000313" key="9">
    <source>
        <dbReference type="Proteomes" id="UP001438707"/>
    </source>
</evidence>
<dbReference type="GO" id="GO:0046856">
    <property type="term" value="P:phosphatidylinositol dephosphorylation"/>
    <property type="evidence" value="ECO:0007669"/>
    <property type="project" value="InterPro"/>
</dbReference>
<comment type="subcellular location">
    <subcellularLocation>
        <location evidence="1">Vacuole membrane</location>
        <topology evidence="1">Peripheral membrane protein</topology>
    </subcellularLocation>
</comment>
<feature type="compositionally biased region" description="Low complexity" evidence="6">
    <location>
        <begin position="755"/>
        <end position="770"/>
    </location>
</feature>
<gene>
    <name evidence="8" type="ORF">WJX74_000901</name>
</gene>
<organism evidence="8 9">
    <name type="scientific">Apatococcus lobatus</name>
    <dbReference type="NCBI Taxonomy" id="904363"/>
    <lineage>
        <taxon>Eukaryota</taxon>
        <taxon>Viridiplantae</taxon>
        <taxon>Chlorophyta</taxon>
        <taxon>core chlorophytes</taxon>
        <taxon>Trebouxiophyceae</taxon>
        <taxon>Chlorellales</taxon>
        <taxon>Chlorellaceae</taxon>
        <taxon>Apatococcus</taxon>
    </lineage>
</organism>
<feature type="compositionally biased region" description="Low complexity" evidence="6">
    <location>
        <begin position="856"/>
        <end position="872"/>
    </location>
</feature>
<accession>A0AAW1RY23</accession>
<feature type="compositionally biased region" description="Polar residues" evidence="6">
    <location>
        <begin position="785"/>
        <end position="796"/>
    </location>
</feature>
<feature type="compositionally biased region" description="Basic residues" evidence="6">
    <location>
        <begin position="1063"/>
        <end position="1075"/>
    </location>
</feature>
<feature type="region of interest" description="Disordered" evidence="6">
    <location>
        <begin position="697"/>
        <end position="833"/>
    </location>
</feature>
<feature type="region of interest" description="Disordered" evidence="6">
    <location>
        <begin position="850"/>
        <end position="888"/>
    </location>
</feature>
<dbReference type="InterPro" id="IPR002013">
    <property type="entry name" value="SAC_dom"/>
</dbReference>
<dbReference type="InterPro" id="IPR043573">
    <property type="entry name" value="Fig4-like"/>
</dbReference>
<feature type="region of interest" description="Disordered" evidence="6">
    <location>
        <begin position="1174"/>
        <end position="1207"/>
    </location>
</feature>
<name>A0AAW1RY23_9CHLO</name>
<feature type="compositionally biased region" description="Polar residues" evidence="6">
    <location>
        <begin position="620"/>
        <end position="631"/>
    </location>
</feature>
<evidence type="ECO:0000256" key="3">
    <source>
        <dbReference type="ARBA" id="ARBA00023136"/>
    </source>
</evidence>
<proteinExistence type="predicted"/>
<evidence type="ECO:0000313" key="8">
    <source>
        <dbReference type="EMBL" id="KAK9838660.1"/>
    </source>
</evidence>
<reference evidence="8 9" key="1">
    <citation type="journal article" date="2024" name="Nat. Commun.">
        <title>Phylogenomics reveals the evolutionary origins of lichenization in chlorophyte algae.</title>
        <authorList>
            <person name="Puginier C."/>
            <person name="Libourel C."/>
            <person name="Otte J."/>
            <person name="Skaloud P."/>
            <person name="Haon M."/>
            <person name="Grisel S."/>
            <person name="Petersen M."/>
            <person name="Berrin J.G."/>
            <person name="Delaux P.M."/>
            <person name="Dal Grande F."/>
            <person name="Keller J."/>
        </authorList>
    </citation>
    <scope>NUCLEOTIDE SEQUENCE [LARGE SCALE GENOMIC DNA]</scope>
    <source>
        <strain evidence="8 9">SAG 2145</strain>
    </source>
</reference>
<evidence type="ECO:0000256" key="4">
    <source>
        <dbReference type="ARBA" id="ARBA00023337"/>
    </source>
</evidence>
<keyword evidence="3" id="KW-0472">Membrane</keyword>
<dbReference type="PROSITE" id="PS50275">
    <property type="entry name" value="SAC"/>
    <property type="match status" value="1"/>
</dbReference>
<evidence type="ECO:0000256" key="6">
    <source>
        <dbReference type="SAM" id="MobiDB-lite"/>
    </source>
</evidence>
<dbReference type="GO" id="GO:0005774">
    <property type="term" value="C:vacuolar membrane"/>
    <property type="evidence" value="ECO:0007669"/>
    <property type="project" value="UniProtKB-SubCell"/>
</dbReference>
<keyword evidence="9" id="KW-1185">Reference proteome</keyword>
<protein>
    <recommendedName>
        <fullName evidence="7">SAC domain-containing protein</fullName>
    </recommendedName>
</protein>
<comment type="caution">
    <text evidence="8">The sequence shown here is derived from an EMBL/GenBank/DDBJ whole genome shotgun (WGS) entry which is preliminary data.</text>
</comment>
<evidence type="ECO:0000256" key="2">
    <source>
        <dbReference type="ARBA" id="ARBA00022801"/>
    </source>
</evidence>
<dbReference type="Pfam" id="PF02383">
    <property type="entry name" value="Syja_N"/>
    <property type="match status" value="1"/>
</dbReference>
<feature type="region of interest" description="Disordered" evidence="6">
    <location>
        <begin position="579"/>
        <end position="681"/>
    </location>
</feature>
<feature type="region of interest" description="Disordered" evidence="6">
    <location>
        <begin position="969"/>
        <end position="1007"/>
    </location>
</feature>
<keyword evidence="2" id="KW-0378">Hydrolase</keyword>
<evidence type="ECO:0000259" key="7">
    <source>
        <dbReference type="PROSITE" id="PS50275"/>
    </source>
</evidence>
<feature type="compositionally biased region" description="Low complexity" evidence="6">
    <location>
        <begin position="1185"/>
        <end position="1197"/>
    </location>
</feature>
<comment type="catalytic activity">
    <reaction evidence="4">
        <text>a 1,2-diacyl-sn-glycero-3-phospho-(1D-myo-inositol-3,5-bisphosphate) + H2O = a 1,2-diacyl-sn-glycero-3-phospho-(1D-myo-inositol-3-phosphate) + phosphate</text>
        <dbReference type="Rhea" id="RHEA:32955"/>
        <dbReference type="ChEBI" id="CHEBI:15377"/>
        <dbReference type="ChEBI" id="CHEBI:43474"/>
        <dbReference type="ChEBI" id="CHEBI:57923"/>
        <dbReference type="ChEBI" id="CHEBI:58088"/>
    </reaction>
</comment>